<evidence type="ECO:0000313" key="7">
    <source>
        <dbReference type="Proteomes" id="UP000308705"/>
    </source>
</evidence>
<keyword evidence="4" id="KW-1133">Transmembrane helix</keyword>
<protein>
    <recommendedName>
        <fullName evidence="5">Putative zinc-finger domain-containing protein</fullName>
    </recommendedName>
</protein>
<dbReference type="OrthoDB" id="5242431at2"/>
<proteinExistence type="predicted"/>
<sequence>MNHDDVKISLGVYALGALDARETAMVEAHLDTCDECTAELAELSGLPPMLARVSAADVEHAAAPPRAVLDRLLADSARRRRRGRITRTMLGLAAGVAIVGWGGAVLIDSAPEMGTSTAAGGAPESAQIPAAQDRTEGYSAAEARPLMTEEPSPEGAAAGTGPSEIDVAPSSASATAPSNRRPPATEPPQPEESAPAADASAADEPATTKLAPESTTVEGSRGKVTLRLDLTAGEGGTEVAATMTGVPVDTKCELFAIPRQGPETPVASWDVQAGGEYQEGTATFRGSTSLPVAEIARFELRAANGQRLITIPVG</sequence>
<organism evidence="6 7">
    <name type="scientific">Herbidospora galbida</name>
    <dbReference type="NCBI Taxonomy" id="2575442"/>
    <lineage>
        <taxon>Bacteria</taxon>
        <taxon>Bacillati</taxon>
        <taxon>Actinomycetota</taxon>
        <taxon>Actinomycetes</taxon>
        <taxon>Streptosporangiales</taxon>
        <taxon>Streptosporangiaceae</taxon>
        <taxon>Herbidospora</taxon>
    </lineage>
</organism>
<dbReference type="InterPro" id="IPR027383">
    <property type="entry name" value="Znf_put"/>
</dbReference>
<reference evidence="6 7" key="1">
    <citation type="submission" date="2019-04" db="EMBL/GenBank/DDBJ databases">
        <title>Herbidospora sp. NEAU-GS14.nov., a novel actinomycete isolated from soil.</title>
        <authorList>
            <person name="Han L."/>
        </authorList>
    </citation>
    <scope>NUCLEOTIDE SEQUENCE [LARGE SCALE GENOMIC DNA]</scope>
    <source>
        <strain evidence="6 7">NEAU-GS14</strain>
    </source>
</reference>
<evidence type="ECO:0000256" key="4">
    <source>
        <dbReference type="SAM" id="Phobius"/>
    </source>
</evidence>
<feature type="region of interest" description="Disordered" evidence="3">
    <location>
        <begin position="115"/>
        <end position="222"/>
    </location>
</feature>
<dbReference type="Gene3D" id="1.10.10.1320">
    <property type="entry name" value="Anti-sigma factor, zinc-finger domain"/>
    <property type="match status" value="1"/>
</dbReference>
<dbReference type="EMBL" id="SZQA01000002">
    <property type="protein sequence ID" value="TKK90861.1"/>
    <property type="molecule type" value="Genomic_DNA"/>
</dbReference>
<dbReference type="AlphaFoldDB" id="A0A4U3MMV4"/>
<keyword evidence="2" id="KW-0804">Transcription</keyword>
<name>A0A4U3MMV4_9ACTN</name>
<keyword evidence="7" id="KW-1185">Reference proteome</keyword>
<dbReference type="RefSeq" id="WP_137245599.1">
    <property type="nucleotide sequence ID" value="NZ_SZQA01000002.1"/>
</dbReference>
<feature type="transmembrane region" description="Helical" evidence="4">
    <location>
        <begin position="88"/>
        <end position="107"/>
    </location>
</feature>
<feature type="domain" description="Putative zinc-finger" evidence="5">
    <location>
        <begin position="9"/>
        <end position="36"/>
    </location>
</feature>
<comment type="caution">
    <text evidence="6">The sequence shown here is derived from an EMBL/GenBank/DDBJ whole genome shotgun (WGS) entry which is preliminary data.</text>
</comment>
<dbReference type="Pfam" id="PF13490">
    <property type="entry name" value="zf-HC2"/>
    <property type="match status" value="1"/>
</dbReference>
<evidence type="ECO:0000256" key="2">
    <source>
        <dbReference type="ARBA" id="ARBA00023163"/>
    </source>
</evidence>
<dbReference type="Proteomes" id="UP000308705">
    <property type="component" value="Unassembled WGS sequence"/>
</dbReference>
<keyword evidence="1" id="KW-0805">Transcription regulation</keyword>
<keyword evidence="4" id="KW-0472">Membrane</keyword>
<dbReference type="InterPro" id="IPR041916">
    <property type="entry name" value="Anti_sigma_zinc_sf"/>
</dbReference>
<keyword evidence="4" id="KW-0812">Transmembrane</keyword>
<evidence type="ECO:0000256" key="3">
    <source>
        <dbReference type="SAM" id="MobiDB-lite"/>
    </source>
</evidence>
<accession>A0A4U3MMV4</accession>
<feature type="compositionally biased region" description="Low complexity" evidence="3">
    <location>
        <begin position="191"/>
        <end position="207"/>
    </location>
</feature>
<evidence type="ECO:0000256" key="1">
    <source>
        <dbReference type="ARBA" id="ARBA00023015"/>
    </source>
</evidence>
<evidence type="ECO:0000259" key="5">
    <source>
        <dbReference type="Pfam" id="PF13490"/>
    </source>
</evidence>
<feature type="compositionally biased region" description="Low complexity" evidence="3">
    <location>
        <begin position="168"/>
        <end position="182"/>
    </location>
</feature>
<evidence type="ECO:0000313" key="6">
    <source>
        <dbReference type="EMBL" id="TKK90861.1"/>
    </source>
</evidence>
<gene>
    <name evidence="6" type="ORF">FDA94_03615</name>
</gene>